<gene>
    <name evidence="3" type="ORF">FB388_5053</name>
</gene>
<sequence>MTDRGTFVDFDGRPGVRFERTYPHPPERVWAAITEPGELVHWFPSAVSLEPRVGGAVTFTADPNVDDGSGSVLAFDPPHLLAYTWGGDELHFRLEPTGAGGCTLTLVNVLETRDAAARNAAGWTVCLAELGKQVSGAVADGPHSAAAEPWEPLYDEYVAAGMPAGAPIPGR</sequence>
<feature type="domain" description="Activator of Hsp90 ATPase homologue 1/2-like C-terminal" evidence="2">
    <location>
        <begin position="24"/>
        <end position="132"/>
    </location>
</feature>
<dbReference type="EMBL" id="VFPH01000002">
    <property type="protein sequence ID" value="TQM37834.1"/>
    <property type="molecule type" value="Genomic_DNA"/>
</dbReference>
<organism evidence="3 4">
    <name type="scientific">Pseudonocardia cypriaca</name>
    <dbReference type="NCBI Taxonomy" id="882449"/>
    <lineage>
        <taxon>Bacteria</taxon>
        <taxon>Bacillati</taxon>
        <taxon>Actinomycetota</taxon>
        <taxon>Actinomycetes</taxon>
        <taxon>Pseudonocardiales</taxon>
        <taxon>Pseudonocardiaceae</taxon>
        <taxon>Pseudonocardia</taxon>
    </lineage>
</organism>
<dbReference type="Pfam" id="PF08327">
    <property type="entry name" value="AHSA1"/>
    <property type="match status" value="1"/>
</dbReference>
<dbReference type="AlphaFoldDB" id="A0A543FVR8"/>
<name>A0A543FVR8_9PSEU</name>
<evidence type="ECO:0000313" key="4">
    <source>
        <dbReference type="Proteomes" id="UP000319818"/>
    </source>
</evidence>
<evidence type="ECO:0000313" key="3">
    <source>
        <dbReference type="EMBL" id="TQM37834.1"/>
    </source>
</evidence>
<comment type="similarity">
    <text evidence="1">Belongs to the AHA1 family.</text>
</comment>
<dbReference type="Proteomes" id="UP000319818">
    <property type="component" value="Unassembled WGS sequence"/>
</dbReference>
<protein>
    <submittedName>
        <fullName evidence="3">Uncharacterized protein YndB with AHSA1/START domain</fullName>
    </submittedName>
</protein>
<dbReference type="OrthoDB" id="9803476at2"/>
<comment type="caution">
    <text evidence="3">The sequence shown here is derived from an EMBL/GenBank/DDBJ whole genome shotgun (WGS) entry which is preliminary data.</text>
</comment>
<dbReference type="InterPro" id="IPR013538">
    <property type="entry name" value="ASHA1/2-like_C"/>
</dbReference>
<keyword evidence="4" id="KW-1185">Reference proteome</keyword>
<dbReference type="SUPFAM" id="SSF55961">
    <property type="entry name" value="Bet v1-like"/>
    <property type="match status" value="1"/>
</dbReference>
<dbReference type="Gene3D" id="3.30.530.20">
    <property type="match status" value="1"/>
</dbReference>
<dbReference type="CDD" id="cd08899">
    <property type="entry name" value="SRPBCC_CalC_Aha1-like_6"/>
    <property type="match status" value="1"/>
</dbReference>
<proteinExistence type="inferred from homology"/>
<accession>A0A543FVR8</accession>
<reference evidence="3 4" key="1">
    <citation type="submission" date="2019-06" db="EMBL/GenBank/DDBJ databases">
        <title>Sequencing the genomes of 1000 actinobacteria strains.</title>
        <authorList>
            <person name="Klenk H.-P."/>
        </authorList>
    </citation>
    <scope>NUCLEOTIDE SEQUENCE [LARGE SCALE GENOMIC DNA]</scope>
    <source>
        <strain evidence="3 4">DSM 45511</strain>
    </source>
</reference>
<dbReference type="RefSeq" id="WP_142104596.1">
    <property type="nucleotide sequence ID" value="NZ_VFPH01000002.1"/>
</dbReference>
<evidence type="ECO:0000256" key="1">
    <source>
        <dbReference type="ARBA" id="ARBA00006817"/>
    </source>
</evidence>
<evidence type="ECO:0000259" key="2">
    <source>
        <dbReference type="Pfam" id="PF08327"/>
    </source>
</evidence>
<dbReference type="InterPro" id="IPR023393">
    <property type="entry name" value="START-like_dom_sf"/>
</dbReference>